<keyword evidence="4 8" id="KW-1133">Transmembrane helix</keyword>
<evidence type="ECO:0000256" key="6">
    <source>
        <dbReference type="ARBA" id="ARBA00023170"/>
    </source>
</evidence>
<feature type="transmembrane region" description="Helical" evidence="8">
    <location>
        <begin position="38"/>
        <end position="58"/>
    </location>
</feature>
<feature type="transmembrane region" description="Helical" evidence="8">
    <location>
        <begin position="6"/>
        <end position="26"/>
    </location>
</feature>
<keyword evidence="2 8" id="KW-1003">Cell membrane</keyword>
<feature type="transmembrane region" description="Helical" evidence="8">
    <location>
        <begin position="78"/>
        <end position="96"/>
    </location>
</feature>
<feature type="transmembrane region" description="Helical" evidence="8">
    <location>
        <begin position="335"/>
        <end position="353"/>
    </location>
</feature>
<name>A0A9J6BIJ5_POLVA</name>
<feature type="transmembrane region" description="Helical" evidence="8">
    <location>
        <begin position="160"/>
        <end position="182"/>
    </location>
</feature>
<keyword evidence="3 8" id="KW-0812">Transmembrane</keyword>
<evidence type="ECO:0000256" key="4">
    <source>
        <dbReference type="ARBA" id="ARBA00022989"/>
    </source>
</evidence>
<dbReference type="InterPro" id="IPR013604">
    <property type="entry name" value="7TM_chemorcpt"/>
</dbReference>
<keyword evidence="6 8" id="KW-0675">Receptor</keyword>
<proteinExistence type="inferred from homology"/>
<organism evidence="9 10">
    <name type="scientific">Polypedilum vanderplanki</name>
    <name type="common">Sleeping chironomid midge</name>
    <dbReference type="NCBI Taxonomy" id="319348"/>
    <lineage>
        <taxon>Eukaryota</taxon>
        <taxon>Metazoa</taxon>
        <taxon>Ecdysozoa</taxon>
        <taxon>Arthropoda</taxon>
        <taxon>Hexapoda</taxon>
        <taxon>Insecta</taxon>
        <taxon>Pterygota</taxon>
        <taxon>Neoptera</taxon>
        <taxon>Endopterygota</taxon>
        <taxon>Diptera</taxon>
        <taxon>Nematocera</taxon>
        <taxon>Chironomoidea</taxon>
        <taxon>Chironomidae</taxon>
        <taxon>Chironominae</taxon>
        <taxon>Polypedilum</taxon>
        <taxon>Polypedilum</taxon>
    </lineage>
</organism>
<reference evidence="9" key="1">
    <citation type="submission" date="2021-03" db="EMBL/GenBank/DDBJ databases">
        <title>Chromosome level genome of the anhydrobiotic midge Polypedilum vanderplanki.</title>
        <authorList>
            <person name="Yoshida Y."/>
            <person name="Kikawada T."/>
            <person name="Gusev O."/>
        </authorList>
    </citation>
    <scope>NUCLEOTIDE SEQUENCE</scope>
    <source>
        <strain evidence="9">NIAS01</strain>
        <tissue evidence="9">Whole body or cell culture</tissue>
    </source>
</reference>
<dbReference type="GO" id="GO:0008049">
    <property type="term" value="P:male courtship behavior"/>
    <property type="evidence" value="ECO:0007669"/>
    <property type="project" value="TreeGrafter"/>
</dbReference>
<evidence type="ECO:0000313" key="10">
    <source>
        <dbReference type="Proteomes" id="UP001107558"/>
    </source>
</evidence>
<feature type="transmembrane region" description="Helical" evidence="8">
    <location>
        <begin position="230"/>
        <end position="249"/>
    </location>
</feature>
<dbReference type="PANTHER" id="PTHR21143:SF133">
    <property type="entry name" value="GUSTATORY AND PHEROMONE RECEPTOR 32A-RELATED"/>
    <property type="match status" value="1"/>
</dbReference>
<protein>
    <recommendedName>
        <fullName evidence="8">Gustatory receptor</fullName>
    </recommendedName>
</protein>
<dbReference type="AlphaFoldDB" id="A0A9J6BIJ5"/>
<comment type="caution">
    <text evidence="8">Lacks conserved residue(s) required for the propagation of feature annotation.</text>
</comment>
<evidence type="ECO:0000256" key="7">
    <source>
        <dbReference type="ARBA" id="ARBA00023224"/>
    </source>
</evidence>
<evidence type="ECO:0000313" key="9">
    <source>
        <dbReference type="EMBL" id="KAG5669246.1"/>
    </source>
</evidence>
<gene>
    <name evidence="9" type="ORF">PVAND_017138</name>
</gene>
<dbReference type="GO" id="GO:0007165">
    <property type="term" value="P:signal transduction"/>
    <property type="evidence" value="ECO:0007669"/>
    <property type="project" value="UniProtKB-KW"/>
</dbReference>
<keyword evidence="5 8" id="KW-0472">Membrane</keyword>
<accession>A0A9J6BIJ5</accession>
<comment type="caution">
    <text evidence="9">The sequence shown here is derived from an EMBL/GenBank/DDBJ whole genome shotgun (WGS) entry which is preliminary data.</text>
</comment>
<comment type="similarity">
    <text evidence="8">Belongs to the insect chemoreceptor superfamily. Gustatory receptor (GR) family.</text>
</comment>
<dbReference type="GO" id="GO:0030425">
    <property type="term" value="C:dendrite"/>
    <property type="evidence" value="ECO:0007669"/>
    <property type="project" value="TreeGrafter"/>
</dbReference>
<evidence type="ECO:0000256" key="1">
    <source>
        <dbReference type="ARBA" id="ARBA00004651"/>
    </source>
</evidence>
<feature type="transmembrane region" description="Helical" evidence="8">
    <location>
        <begin position="130"/>
        <end position="154"/>
    </location>
</feature>
<feature type="transmembrane region" description="Helical" evidence="8">
    <location>
        <begin position="255"/>
        <end position="279"/>
    </location>
</feature>
<dbReference type="GO" id="GO:0043025">
    <property type="term" value="C:neuronal cell body"/>
    <property type="evidence" value="ECO:0007669"/>
    <property type="project" value="TreeGrafter"/>
</dbReference>
<keyword evidence="7 8" id="KW-0807">Transducer</keyword>
<dbReference type="PANTHER" id="PTHR21143">
    <property type="entry name" value="INVERTEBRATE GUSTATORY RECEPTOR"/>
    <property type="match status" value="1"/>
</dbReference>
<dbReference type="GO" id="GO:0007635">
    <property type="term" value="P:chemosensory behavior"/>
    <property type="evidence" value="ECO:0007669"/>
    <property type="project" value="TreeGrafter"/>
</dbReference>
<dbReference type="Pfam" id="PF08395">
    <property type="entry name" value="7tm_7"/>
    <property type="match status" value="1"/>
</dbReference>
<evidence type="ECO:0000256" key="8">
    <source>
        <dbReference type="RuleBase" id="RU363108"/>
    </source>
</evidence>
<dbReference type="EMBL" id="JADBJN010000004">
    <property type="protein sequence ID" value="KAG5669246.1"/>
    <property type="molecule type" value="Genomic_DNA"/>
</dbReference>
<evidence type="ECO:0000256" key="5">
    <source>
        <dbReference type="ARBA" id="ARBA00023136"/>
    </source>
</evidence>
<dbReference type="OrthoDB" id="6478931at2759"/>
<evidence type="ECO:0000256" key="3">
    <source>
        <dbReference type="ARBA" id="ARBA00022692"/>
    </source>
</evidence>
<comment type="subcellular location">
    <subcellularLocation>
        <location evidence="1 8">Cell membrane</location>
        <topology evidence="1 8">Multi-pass membrane protein</topology>
    </subcellularLocation>
</comment>
<evidence type="ECO:0000256" key="2">
    <source>
        <dbReference type="ARBA" id="ARBA00022475"/>
    </source>
</evidence>
<sequence length="373" mass="43467">MFSSVISSFEPLIIGSSLLGFILFTIDIKKSTAVINFWNFLSIFSTIVINLIIICYLWNFKIFNEIMITEIGKASMPFMMDIDHFLFIFIFIWNFLKRHKIVKFFKLLAEIDEDLTKFGLKFDYKRQQKFLTFVIICIIIVTPLMIVFGSIVQANLGINFGYAIILIVLWLFFLGLIYITFFTTSMKNIGIRFEMLNFTLEHHQNLSLSKVHLKVVETVKIFNNIFGIPMMLCFGNLFAFNCLTAFSFAMMPKEFFGFGVIASMIFNFSFTSGSLFLIINTADKTGKAKENLIEILYKMANENDKNYEKIQNFVMQAKDLSVEFSCGFFDFNWKMLFKFISAGVMYFIILLQFEPVFKSSKNYEFVNFNNSSY</sequence>
<dbReference type="GO" id="GO:0005886">
    <property type="term" value="C:plasma membrane"/>
    <property type="evidence" value="ECO:0007669"/>
    <property type="project" value="UniProtKB-SubCell"/>
</dbReference>
<keyword evidence="10" id="KW-1185">Reference proteome</keyword>
<dbReference type="Proteomes" id="UP001107558">
    <property type="component" value="Chromosome 4"/>
</dbReference>
<comment type="function">
    <text evidence="8">Gustatory receptor which mediates acceptance or avoidance behavior, depending on its substrates.</text>
</comment>
<dbReference type="GO" id="GO:0030424">
    <property type="term" value="C:axon"/>
    <property type="evidence" value="ECO:0007669"/>
    <property type="project" value="TreeGrafter"/>
</dbReference>
<dbReference type="GO" id="GO:0050909">
    <property type="term" value="P:sensory perception of taste"/>
    <property type="evidence" value="ECO:0007669"/>
    <property type="project" value="InterPro"/>
</dbReference>